<dbReference type="Gene3D" id="2.160.20.70">
    <property type="match status" value="1"/>
</dbReference>
<dbReference type="Proteomes" id="UP000241771">
    <property type="component" value="Unassembled WGS sequence"/>
</dbReference>
<dbReference type="PANTHER" id="PTHR38032">
    <property type="entry name" value="POLYMERASE-RELATED"/>
    <property type="match status" value="1"/>
</dbReference>
<sequence>MAESFLQLSQDKQSIFLSADRYAGEALTRDMLISQIEKLGAQNYYRFESAIDSALAFINQPTPDDGDVTTDIKPIIVAECRDASYLVKTEADMMKASLTITAPYGGKAISGPALLEALKDNHIVKGIRKNQLQEIIRLSGQLSAGQKITVPVAFGRMPEHGADTRFEALVEDVGSRILRPQALDDGKVDMLDLGELVTVKAGQAIMRRIPATPGTPGFTVEGKELPAVAGKPAEFEVGEGTAISEQDENILLALKSGIPVMKPKGMQVDDALTLKGVNVATGHISFDGSVIINGDVTPGMKVAATGNITVTGFVELAELKAGGDIAIIKGVIGRKQEGSPLACYLEAGGKVTSKFAQFAEIEAGQDVSFSLHALHCVIRTQGEVVVTDQLKRHGTLSGGYIEAGYSVRAVNIGALAGVPTTIIAFGRYHHLLEQLQLAADQYDKEKDSIQQLKQAQLKLIKIPQSKRPPELVEKLKQTAQHHRDSLIATQHNFETLKAEYEELRELVSVTALNRIYSGVKIQLEKEKLTLNQEHGPSKIQIRDREIQCQPL</sequence>
<comment type="caution">
    <text evidence="2">The sequence shown here is derived from an EMBL/GenBank/DDBJ whole genome shotgun (WGS) entry which is preliminary data.</text>
</comment>
<dbReference type="InterPro" id="IPR036145">
    <property type="entry name" value="MinC_C_sf"/>
</dbReference>
<dbReference type="GO" id="GO:0000902">
    <property type="term" value="P:cell morphogenesis"/>
    <property type="evidence" value="ECO:0007669"/>
    <property type="project" value="InterPro"/>
</dbReference>
<evidence type="ECO:0000313" key="2">
    <source>
        <dbReference type="EMBL" id="PSW18053.1"/>
    </source>
</evidence>
<keyword evidence="3" id="KW-1185">Reference proteome</keyword>
<proteinExistence type="predicted"/>
<dbReference type="OrthoDB" id="5807941at2"/>
<feature type="domain" description="Flagellar Assembly Protein A N-terminal region" evidence="1">
    <location>
        <begin position="87"/>
        <end position="262"/>
    </location>
</feature>
<dbReference type="InterPro" id="IPR016098">
    <property type="entry name" value="CAP/MinC_C"/>
</dbReference>
<dbReference type="SUPFAM" id="SSF63848">
    <property type="entry name" value="Cell-division inhibitor MinC, C-terminal domain"/>
    <property type="match status" value="1"/>
</dbReference>
<organism evidence="2 3">
    <name type="scientific">Photobacterium sanctipauli</name>
    <dbReference type="NCBI Taxonomy" id="1342794"/>
    <lineage>
        <taxon>Bacteria</taxon>
        <taxon>Pseudomonadati</taxon>
        <taxon>Pseudomonadota</taxon>
        <taxon>Gammaproteobacteria</taxon>
        <taxon>Vibrionales</taxon>
        <taxon>Vibrionaceae</taxon>
        <taxon>Photobacterium</taxon>
    </lineage>
</organism>
<evidence type="ECO:0000259" key="1">
    <source>
        <dbReference type="Pfam" id="PF20250"/>
    </source>
</evidence>
<dbReference type="Pfam" id="PF20250">
    <property type="entry name" value="FapA_N"/>
    <property type="match status" value="1"/>
</dbReference>
<accession>A0A2T3NP52</accession>
<dbReference type="AlphaFoldDB" id="A0A2T3NP52"/>
<dbReference type="InterPro" id="IPR005646">
    <property type="entry name" value="FapA"/>
</dbReference>
<dbReference type="InterPro" id="IPR046866">
    <property type="entry name" value="FapA_N"/>
</dbReference>
<dbReference type="EMBL" id="PYMA01000013">
    <property type="protein sequence ID" value="PSW18053.1"/>
    <property type="molecule type" value="Genomic_DNA"/>
</dbReference>
<dbReference type="Pfam" id="PF03961">
    <property type="entry name" value="FapA"/>
    <property type="match status" value="1"/>
</dbReference>
<name>A0A2T3NP52_9GAMM</name>
<reference evidence="2 3" key="1">
    <citation type="submission" date="2018-01" db="EMBL/GenBank/DDBJ databases">
        <title>Whole genome sequencing of Histamine producing bacteria.</title>
        <authorList>
            <person name="Butler K."/>
        </authorList>
    </citation>
    <scope>NUCLEOTIDE SEQUENCE [LARGE SCALE GENOMIC DNA]</scope>
    <source>
        <strain evidence="2 3">DSM 100436</strain>
    </source>
</reference>
<evidence type="ECO:0000313" key="3">
    <source>
        <dbReference type="Proteomes" id="UP000241771"/>
    </source>
</evidence>
<dbReference type="InterPro" id="IPR046865">
    <property type="entry name" value="FapA_b_solenoid"/>
</dbReference>
<protein>
    <submittedName>
        <fullName evidence="2">DUF342 domain-containing protein</fullName>
    </submittedName>
</protein>
<dbReference type="PANTHER" id="PTHR38032:SF1">
    <property type="entry name" value="RNA-BINDING PROTEIN KHPB N-TERMINAL DOMAIN-CONTAINING PROTEIN"/>
    <property type="match status" value="1"/>
</dbReference>
<dbReference type="RefSeq" id="WP_036821368.1">
    <property type="nucleotide sequence ID" value="NZ_JGVO01000329.1"/>
</dbReference>
<gene>
    <name evidence="2" type="ORF">C9I98_18345</name>
</gene>